<sequence length="303" mass="30270">LETRRGDHEEAGTEVEGHGHLPEDLELRRGDVDVAHRLARGDGLSGEADELARPGAGSDDDEVRRENLAVVERRASDCCAVGAVVQADRGAGHKVDAVEGLDLGGEVRHCGAGISPAREGVDVAPCPRRDRRAEEVLDGGGRGQLLDDLVAVLARQGDDVVVALADVFEGRLLGLLLGLGVGVHCLRRGGGGRGGGGRGVGGGGCRGRVRDEAEAGLAVAALGAEVRGVLGLAPFGLGLGSEAGVGRVGVVCADDAGGVDGGGVLAGAGDGRAVKDGDGCGCVARALGELVRCCEAKDAGADN</sequence>
<reference evidence="2 3" key="1">
    <citation type="submission" date="2015-06" db="EMBL/GenBank/DDBJ databases">
        <title>Survival trade-offs in plant roots during colonization by closely related pathogenic and mutualistic fungi.</title>
        <authorList>
            <person name="Hacquard S."/>
            <person name="Kracher B."/>
            <person name="Hiruma K."/>
            <person name="Weinman A."/>
            <person name="Muench P."/>
            <person name="Garrido Oter R."/>
            <person name="Ver Loren van Themaat E."/>
            <person name="Dallerey J.-F."/>
            <person name="Damm U."/>
            <person name="Henrissat B."/>
            <person name="Lespinet O."/>
            <person name="Thon M."/>
            <person name="Kemen E."/>
            <person name="McHardy A.C."/>
            <person name="Schulze-Lefert P."/>
            <person name="O'Connell R.J."/>
        </authorList>
    </citation>
    <scope>NUCLEOTIDE SEQUENCE [LARGE SCALE GENOMIC DNA]</scope>
    <source>
        <strain evidence="2 3">MAFF 238704</strain>
    </source>
</reference>
<dbReference type="Proteomes" id="UP000076584">
    <property type="component" value="Unassembled WGS sequence"/>
</dbReference>
<evidence type="ECO:0000313" key="2">
    <source>
        <dbReference type="EMBL" id="KZL76774.1"/>
    </source>
</evidence>
<dbReference type="AlphaFoldDB" id="A0A166XNF7"/>
<evidence type="ECO:0000313" key="3">
    <source>
        <dbReference type="Proteomes" id="UP000076584"/>
    </source>
</evidence>
<gene>
    <name evidence="2" type="ORF">CI238_12651</name>
</gene>
<keyword evidence="3" id="KW-1185">Reference proteome</keyword>
<comment type="caution">
    <text evidence="2">The sequence shown here is derived from an EMBL/GenBank/DDBJ whole genome shotgun (WGS) entry which is preliminary data.</text>
</comment>
<evidence type="ECO:0000256" key="1">
    <source>
        <dbReference type="SAM" id="MobiDB-lite"/>
    </source>
</evidence>
<feature type="non-terminal residue" evidence="2">
    <location>
        <position position="1"/>
    </location>
</feature>
<dbReference type="EMBL" id="LFIW01002276">
    <property type="protein sequence ID" value="KZL76774.1"/>
    <property type="molecule type" value="Genomic_DNA"/>
</dbReference>
<accession>A0A166XNF7</accession>
<name>A0A166XNF7_COLIC</name>
<feature type="region of interest" description="Disordered" evidence="1">
    <location>
        <begin position="1"/>
        <end position="23"/>
    </location>
</feature>
<protein>
    <submittedName>
        <fullName evidence="2">Uncharacterized protein</fullName>
    </submittedName>
</protein>
<proteinExistence type="predicted"/>
<organism evidence="2 3">
    <name type="scientific">Colletotrichum incanum</name>
    <name type="common">Soybean anthracnose fungus</name>
    <dbReference type="NCBI Taxonomy" id="1573173"/>
    <lineage>
        <taxon>Eukaryota</taxon>
        <taxon>Fungi</taxon>
        <taxon>Dikarya</taxon>
        <taxon>Ascomycota</taxon>
        <taxon>Pezizomycotina</taxon>
        <taxon>Sordariomycetes</taxon>
        <taxon>Hypocreomycetidae</taxon>
        <taxon>Glomerellales</taxon>
        <taxon>Glomerellaceae</taxon>
        <taxon>Colletotrichum</taxon>
        <taxon>Colletotrichum spaethianum species complex</taxon>
    </lineage>
</organism>